<keyword evidence="3" id="KW-1185">Reference proteome</keyword>
<keyword evidence="1" id="KW-1133">Transmembrane helix</keyword>
<organism evidence="2 3">
    <name type="scientific">Jeongeupia chitinilytica</name>
    <dbReference type="NCBI Taxonomy" id="1041641"/>
    <lineage>
        <taxon>Bacteria</taxon>
        <taxon>Pseudomonadati</taxon>
        <taxon>Pseudomonadota</taxon>
        <taxon>Betaproteobacteria</taxon>
        <taxon>Neisseriales</taxon>
        <taxon>Chitinibacteraceae</taxon>
        <taxon>Jeongeupia</taxon>
    </lineage>
</organism>
<evidence type="ECO:0000313" key="3">
    <source>
        <dbReference type="Proteomes" id="UP000604737"/>
    </source>
</evidence>
<keyword evidence="1" id="KW-0472">Membrane</keyword>
<evidence type="ECO:0000256" key="1">
    <source>
        <dbReference type="SAM" id="Phobius"/>
    </source>
</evidence>
<sequence>MPYAIIVGMNTTTQRLGSALAPLAGITVATLLAVGLLNIARHELVTRPPVLQDAAIKLSDTQLASAADWIAAHRGTDYKQEAGKPWAIDNG</sequence>
<dbReference type="EMBL" id="BMYO01000009">
    <property type="protein sequence ID" value="GHD67568.1"/>
    <property type="molecule type" value="Genomic_DNA"/>
</dbReference>
<comment type="caution">
    <text evidence="2">The sequence shown here is derived from an EMBL/GenBank/DDBJ whole genome shotgun (WGS) entry which is preliminary data.</text>
</comment>
<dbReference type="Proteomes" id="UP000604737">
    <property type="component" value="Unassembled WGS sequence"/>
</dbReference>
<protein>
    <submittedName>
        <fullName evidence="2">Uncharacterized protein</fullName>
    </submittedName>
</protein>
<feature type="transmembrane region" description="Helical" evidence="1">
    <location>
        <begin position="20"/>
        <end position="40"/>
    </location>
</feature>
<keyword evidence="1" id="KW-0812">Transmembrane</keyword>
<name>A0ABQ3H505_9NEIS</name>
<accession>A0ABQ3H505</accession>
<reference evidence="3" key="1">
    <citation type="journal article" date="2019" name="Int. J. Syst. Evol. Microbiol.">
        <title>The Global Catalogue of Microorganisms (GCM) 10K type strain sequencing project: providing services to taxonomists for standard genome sequencing and annotation.</title>
        <authorList>
            <consortium name="The Broad Institute Genomics Platform"/>
            <consortium name="The Broad Institute Genome Sequencing Center for Infectious Disease"/>
            <person name="Wu L."/>
            <person name="Ma J."/>
        </authorList>
    </citation>
    <scope>NUCLEOTIDE SEQUENCE [LARGE SCALE GENOMIC DNA]</scope>
    <source>
        <strain evidence="3">KCTC 23701</strain>
    </source>
</reference>
<gene>
    <name evidence="2" type="ORF">GCM10007350_31440</name>
</gene>
<evidence type="ECO:0000313" key="2">
    <source>
        <dbReference type="EMBL" id="GHD67568.1"/>
    </source>
</evidence>
<proteinExistence type="predicted"/>